<dbReference type="Proteomes" id="UP000187203">
    <property type="component" value="Unassembled WGS sequence"/>
</dbReference>
<dbReference type="EMBL" id="AWUE01012981">
    <property type="protein sequence ID" value="OMP07957.1"/>
    <property type="molecule type" value="Genomic_DNA"/>
</dbReference>
<evidence type="ECO:0000313" key="1">
    <source>
        <dbReference type="EMBL" id="OMP07957.1"/>
    </source>
</evidence>
<comment type="caution">
    <text evidence="1">The sequence shown here is derived from an EMBL/GenBank/DDBJ whole genome shotgun (WGS) entry which is preliminary data.</text>
</comment>
<gene>
    <name evidence="1" type="ORF">COLO4_06899</name>
</gene>
<protein>
    <submittedName>
        <fullName evidence="1">Uncharacterized protein</fullName>
    </submittedName>
</protein>
<keyword evidence="2" id="KW-1185">Reference proteome</keyword>
<dbReference type="AlphaFoldDB" id="A0A1R3KLJ9"/>
<sequence length="77" mass="8473">MIPPPPAFSSLYAAAGATISGHCLKTQNFVFNLLDLASVGLFLTLQEFMKGIEASRYSIIADPSFKFQKHERKIPTV</sequence>
<evidence type="ECO:0000313" key="2">
    <source>
        <dbReference type="Proteomes" id="UP000187203"/>
    </source>
</evidence>
<name>A0A1R3KLJ9_9ROSI</name>
<organism evidence="1 2">
    <name type="scientific">Corchorus olitorius</name>
    <dbReference type="NCBI Taxonomy" id="93759"/>
    <lineage>
        <taxon>Eukaryota</taxon>
        <taxon>Viridiplantae</taxon>
        <taxon>Streptophyta</taxon>
        <taxon>Embryophyta</taxon>
        <taxon>Tracheophyta</taxon>
        <taxon>Spermatophyta</taxon>
        <taxon>Magnoliopsida</taxon>
        <taxon>eudicotyledons</taxon>
        <taxon>Gunneridae</taxon>
        <taxon>Pentapetalae</taxon>
        <taxon>rosids</taxon>
        <taxon>malvids</taxon>
        <taxon>Malvales</taxon>
        <taxon>Malvaceae</taxon>
        <taxon>Grewioideae</taxon>
        <taxon>Apeibeae</taxon>
        <taxon>Corchorus</taxon>
    </lineage>
</organism>
<proteinExistence type="predicted"/>
<reference evidence="2" key="1">
    <citation type="submission" date="2013-09" db="EMBL/GenBank/DDBJ databases">
        <title>Corchorus olitorius genome sequencing.</title>
        <authorList>
            <person name="Alam M."/>
            <person name="Haque M.S."/>
            <person name="Islam M.S."/>
            <person name="Emdad E.M."/>
            <person name="Islam M.M."/>
            <person name="Ahmed B."/>
            <person name="Halim A."/>
            <person name="Hossen Q.M.M."/>
            <person name="Hossain M.Z."/>
            <person name="Ahmed R."/>
            <person name="Khan M.M."/>
            <person name="Islam R."/>
            <person name="Rashid M.M."/>
            <person name="Khan S.A."/>
            <person name="Rahman M.S."/>
            <person name="Alam M."/>
            <person name="Yahiya A.S."/>
            <person name="Khan M.S."/>
            <person name="Azam M.S."/>
            <person name="Haque T."/>
            <person name="Lashkar M.Z.H."/>
            <person name="Akhand A.I."/>
            <person name="Morshed G."/>
            <person name="Roy S."/>
            <person name="Uddin K.S."/>
            <person name="Rabeya T."/>
            <person name="Hossain A.S."/>
            <person name="Chowdhury A."/>
            <person name="Snigdha A.R."/>
            <person name="Mortoza M.S."/>
            <person name="Matin S.A."/>
            <person name="Hoque S.M.E."/>
            <person name="Islam M.K."/>
            <person name="Roy D.K."/>
            <person name="Haider R."/>
            <person name="Moosa M.M."/>
            <person name="Elias S.M."/>
            <person name="Hasan A.M."/>
            <person name="Jahan S."/>
            <person name="Shafiuddin M."/>
            <person name="Mahmood N."/>
            <person name="Shommy N.S."/>
        </authorList>
    </citation>
    <scope>NUCLEOTIDE SEQUENCE [LARGE SCALE GENOMIC DNA]</scope>
    <source>
        <strain evidence="2">cv. O-4</strain>
    </source>
</reference>
<accession>A0A1R3KLJ9</accession>